<evidence type="ECO:0000313" key="3">
    <source>
        <dbReference type="EMBL" id="KAF6285436.1"/>
    </source>
</evidence>
<feature type="region of interest" description="Disordered" evidence="1">
    <location>
        <begin position="1"/>
        <end position="45"/>
    </location>
</feature>
<dbReference type="Gene3D" id="2.30.30.190">
    <property type="entry name" value="CAP Gly-rich-like domain"/>
    <property type="match status" value="2"/>
</dbReference>
<accession>A0A7J7SAE2</accession>
<organism evidence="3 4">
    <name type="scientific">Myotis myotis</name>
    <name type="common">Greater mouse-eared bat</name>
    <name type="synonym">Vespertilio myotis</name>
    <dbReference type="NCBI Taxonomy" id="51298"/>
    <lineage>
        <taxon>Eukaryota</taxon>
        <taxon>Metazoa</taxon>
        <taxon>Chordata</taxon>
        <taxon>Craniata</taxon>
        <taxon>Vertebrata</taxon>
        <taxon>Euteleostomi</taxon>
        <taxon>Mammalia</taxon>
        <taxon>Eutheria</taxon>
        <taxon>Laurasiatheria</taxon>
        <taxon>Chiroptera</taxon>
        <taxon>Yangochiroptera</taxon>
        <taxon>Vespertilionidae</taxon>
        <taxon>Myotis</taxon>
    </lineage>
</organism>
<comment type="caution">
    <text evidence="3">The sequence shown here is derived from an EMBL/GenBank/DDBJ whole genome shotgun (WGS) entry which is preliminary data.</text>
</comment>
<dbReference type="PANTHER" id="PTHR18916">
    <property type="entry name" value="DYNACTIN 1-RELATED MICROTUBULE-BINDING"/>
    <property type="match status" value="1"/>
</dbReference>
<dbReference type="GO" id="GO:0005938">
    <property type="term" value="C:cell cortex"/>
    <property type="evidence" value="ECO:0007669"/>
    <property type="project" value="TreeGrafter"/>
</dbReference>
<evidence type="ECO:0000259" key="2">
    <source>
        <dbReference type="PROSITE" id="PS50245"/>
    </source>
</evidence>
<dbReference type="InterPro" id="IPR000938">
    <property type="entry name" value="CAP-Gly_domain"/>
</dbReference>
<dbReference type="GO" id="GO:0005634">
    <property type="term" value="C:nucleus"/>
    <property type="evidence" value="ECO:0007669"/>
    <property type="project" value="TreeGrafter"/>
</dbReference>
<dbReference type="PROSITE" id="PS00845">
    <property type="entry name" value="CAP_GLY_1"/>
    <property type="match status" value="1"/>
</dbReference>
<feature type="compositionally biased region" description="Low complexity" evidence="1">
    <location>
        <begin position="108"/>
        <end position="118"/>
    </location>
</feature>
<dbReference type="GO" id="GO:0031122">
    <property type="term" value="P:cytoplasmic microtubule organization"/>
    <property type="evidence" value="ECO:0007669"/>
    <property type="project" value="TreeGrafter"/>
</dbReference>
<feature type="domain" description="CAP-Gly" evidence="2">
    <location>
        <begin position="177"/>
        <end position="219"/>
    </location>
</feature>
<keyword evidence="4" id="KW-1185">Reference proteome</keyword>
<sequence length="288" mass="31769">MRRMRRFPRPPVPPRSADRSLLCTPQHLPPSPRITLSPSSTPMTRRARRFCLTRRPPSPSCLPLCASGCPKYNTRNDGSVGGVRYFICPPKQGLFASVSKISKAADAPPSSVTSTPRTPRMDFSRVTGKGRREHKGKKKPPSSPSLGNLQQREGAKAVVGDQVLVAGQKQGVVRFYGKTDFAPGYWYGIELDQPTGKHDGSVFGVRYFTCSPKHGVFAPASRIQRIGGSTDPPGDNVGAKKVHQVTMTQPKRTFTTVRTPKDIASENSISRLLFCCWFPWMLRAEMQS</sequence>
<dbReference type="SUPFAM" id="SSF74924">
    <property type="entry name" value="Cap-Gly domain"/>
    <property type="match status" value="2"/>
</dbReference>
<dbReference type="GO" id="GO:0051010">
    <property type="term" value="F:microtubule plus-end binding"/>
    <property type="evidence" value="ECO:0007669"/>
    <property type="project" value="TreeGrafter"/>
</dbReference>
<dbReference type="GO" id="GO:0035371">
    <property type="term" value="C:microtubule plus-end"/>
    <property type="evidence" value="ECO:0007669"/>
    <property type="project" value="TreeGrafter"/>
</dbReference>
<feature type="domain" description="CAP-Gly" evidence="2">
    <location>
        <begin position="70"/>
        <end position="97"/>
    </location>
</feature>
<feature type="compositionally biased region" description="Basic residues" evidence="1">
    <location>
        <begin position="128"/>
        <end position="140"/>
    </location>
</feature>
<dbReference type="PROSITE" id="PS50245">
    <property type="entry name" value="CAP_GLY_2"/>
    <property type="match status" value="2"/>
</dbReference>
<dbReference type="InterPro" id="IPR036859">
    <property type="entry name" value="CAP-Gly_dom_sf"/>
</dbReference>
<feature type="region of interest" description="Disordered" evidence="1">
    <location>
        <begin position="105"/>
        <end position="153"/>
    </location>
</feature>
<dbReference type="SMART" id="SM01052">
    <property type="entry name" value="CAP_GLY"/>
    <property type="match status" value="2"/>
</dbReference>
<gene>
    <name evidence="3" type="ORF">mMyoMyo1_002986</name>
</gene>
<feature type="compositionally biased region" description="Polar residues" evidence="1">
    <location>
        <begin position="34"/>
        <end position="43"/>
    </location>
</feature>
<dbReference type="Proteomes" id="UP000527355">
    <property type="component" value="Unassembled WGS sequence"/>
</dbReference>
<dbReference type="Pfam" id="PF01302">
    <property type="entry name" value="CAP_GLY"/>
    <property type="match status" value="2"/>
</dbReference>
<dbReference type="PANTHER" id="PTHR18916:SF77">
    <property type="entry name" value="CAP-GLY DOMAIN-CONTAINING LINKER PROTEIN 3"/>
    <property type="match status" value="1"/>
</dbReference>
<evidence type="ECO:0000313" key="4">
    <source>
        <dbReference type="Proteomes" id="UP000527355"/>
    </source>
</evidence>
<dbReference type="AlphaFoldDB" id="A0A7J7SAE2"/>
<reference evidence="3 4" key="1">
    <citation type="journal article" date="2020" name="Nature">
        <title>Six reference-quality genomes reveal evolution of bat adaptations.</title>
        <authorList>
            <person name="Jebb D."/>
            <person name="Huang Z."/>
            <person name="Pippel M."/>
            <person name="Hughes G.M."/>
            <person name="Lavrichenko K."/>
            <person name="Devanna P."/>
            <person name="Winkler S."/>
            <person name="Jermiin L.S."/>
            <person name="Skirmuntt E.C."/>
            <person name="Katzourakis A."/>
            <person name="Burkitt-Gray L."/>
            <person name="Ray D.A."/>
            <person name="Sullivan K.A.M."/>
            <person name="Roscito J.G."/>
            <person name="Kirilenko B.M."/>
            <person name="Davalos L.M."/>
            <person name="Corthals A.P."/>
            <person name="Power M.L."/>
            <person name="Jones G."/>
            <person name="Ransome R.D."/>
            <person name="Dechmann D.K.N."/>
            <person name="Locatelli A.G."/>
            <person name="Puechmaille S.J."/>
            <person name="Fedrigo O."/>
            <person name="Jarvis E.D."/>
            <person name="Hiller M."/>
            <person name="Vernes S.C."/>
            <person name="Myers E.W."/>
            <person name="Teeling E.C."/>
        </authorList>
    </citation>
    <scope>NUCLEOTIDE SEQUENCE [LARGE SCALE GENOMIC DNA]</scope>
    <source>
        <strain evidence="3">MMyoMyo1</strain>
        <tissue evidence="3">Flight muscle</tissue>
    </source>
</reference>
<evidence type="ECO:0000256" key="1">
    <source>
        <dbReference type="SAM" id="MobiDB-lite"/>
    </source>
</evidence>
<proteinExistence type="predicted"/>
<name>A0A7J7SAE2_MYOMY</name>
<dbReference type="VEuPathDB" id="HostDB:GeneID_118674368"/>
<protein>
    <submittedName>
        <fullName evidence="3">CAP-Gly domain containing linker protein 3</fullName>
    </submittedName>
</protein>
<dbReference type="EMBL" id="JABWUV010000019">
    <property type="protein sequence ID" value="KAF6285436.1"/>
    <property type="molecule type" value="Genomic_DNA"/>
</dbReference>